<evidence type="ECO:0000256" key="1">
    <source>
        <dbReference type="ARBA" id="ARBA00022884"/>
    </source>
</evidence>
<dbReference type="PANTHER" id="PTHR14089:SF14">
    <property type="entry name" value="RRM DOMAIN-CONTAINING PROTEIN"/>
    <property type="match status" value="1"/>
</dbReference>
<organism evidence="3 4">
    <name type="scientific">Cytospora mali</name>
    <name type="common">Apple Valsa canker fungus</name>
    <name type="synonym">Valsa mali</name>
    <dbReference type="NCBI Taxonomy" id="578113"/>
    <lineage>
        <taxon>Eukaryota</taxon>
        <taxon>Fungi</taxon>
        <taxon>Dikarya</taxon>
        <taxon>Ascomycota</taxon>
        <taxon>Pezizomycotina</taxon>
        <taxon>Sordariomycetes</taxon>
        <taxon>Sordariomycetidae</taxon>
        <taxon>Diaporthales</taxon>
        <taxon>Cytosporaceae</taxon>
        <taxon>Cytospora</taxon>
    </lineage>
</organism>
<dbReference type="AlphaFoldDB" id="A0A194V9H4"/>
<name>A0A194V9H4_CYTMA</name>
<dbReference type="GO" id="GO:0003729">
    <property type="term" value="F:mRNA binding"/>
    <property type="evidence" value="ECO:0007669"/>
    <property type="project" value="TreeGrafter"/>
</dbReference>
<evidence type="ECO:0000313" key="4">
    <source>
        <dbReference type="Proteomes" id="UP000078576"/>
    </source>
</evidence>
<gene>
    <name evidence="3" type="ORF">VP1G_07738</name>
</gene>
<dbReference type="OrthoDB" id="2935572at2759"/>
<proteinExistence type="predicted"/>
<dbReference type="GO" id="GO:0000398">
    <property type="term" value="P:mRNA splicing, via spliceosome"/>
    <property type="evidence" value="ECO:0007669"/>
    <property type="project" value="TreeGrafter"/>
</dbReference>
<reference evidence="4" key="1">
    <citation type="submission" date="2014-12" db="EMBL/GenBank/DDBJ databases">
        <title>Genome Sequence of Valsa Canker Pathogens Uncovers a Specific Adaption of Colonization on Woody Bark.</title>
        <authorList>
            <person name="Yin Z."/>
            <person name="Liu H."/>
            <person name="Gao X."/>
            <person name="Li Z."/>
            <person name="Song N."/>
            <person name="Ke X."/>
            <person name="Dai Q."/>
            <person name="Wu Y."/>
            <person name="Sun Y."/>
            <person name="Xu J.-R."/>
            <person name="Kang Z.K."/>
            <person name="Wang L."/>
            <person name="Huang L."/>
        </authorList>
    </citation>
    <scope>NUCLEOTIDE SEQUENCE [LARGE SCALE GENOMIC DNA]</scope>
    <source>
        <strain evidence="4">SXYL134</strain>
    </source>
</reference>
<protein>
    <submittedName>
        <fullName evidence="3">Meiotically up-regulated gene 24 protein</fullName>
    </submittedName>
</protein>
<keyword evidence="1" id="KW-0694">RNA-binding</keyword>
<feature type="region of interest" description="Disordered" evidence="2">
    <location>
        <begin position="84"/>
        <end position="124"/>
    </location>
</feature>
<dbReference type="EMBL" id="KN714753">
    <property type="protein sequence ID" value="KUI60523.1"/>
    <property type="molecule type" value="Genomic_DNA"/>
</dbReference>
<dbReference type="CDD" id="cd12261">
    <property type="entry name" value="RRM1_3_MRN1"/>
    <property type="match status" value="1"/>
</dbReference>
<dbReference type="PANTHER" id="PTHR14089">
    <property type="entry name" value="PRE-MRNA-SPLICING FACTOR RBM22"/>
    <property type="match status" value="1"/>
</dbReference>
<evidence type="ECO:0000313" key="3">
    <source>
        <dbReference type="EMBL" id="KUI60523.1"/>
    </source>
</evidence>
<feature type="compositionally biased region" description="Acidic residues" evidence="2">
    <location>
        <begin position="385"/>
        <end position="394"/>
    </location>
</feature>
<keyword evidence="4" id="KW-1185">Reference proteome</keyword>
<feature type="region of interest" description="Disordered" evidence="2">
    <location>
        <begin position="150"/>
        <end position="169"/>
    </location>
</feature>
<sequence>MSSSIGGHTVTIDRSHFDTLVRRANFNTDDALTNPVLSVPKSEYDGLKQIAAKYANLRQNLLRGGVGEETIDLLSQDDATIEEQRAAPAPAPADMPKPHDALHNSAPSAPSRDVRGIRNGNGHGNYKAQAKTYGHVYTQEVPDWADIDAAEDEESGSGGGPADDLNNPAYNEQASMRPFYERQCARSILLTNLAEGVTHRDITDAIRGGQLLDIYMRPDRSVTVSFLLASDARAFFDHVRRHDLYIRHKRVDVRWNDRQFILPGHVASKIGIGATRNLILRRCDPKFTEHSIREDLDHIHNLVVIKVDFAGGSCYIKTNSVHNAMFARTCMMSRAKYKGCKIDWDVDECAQPLEQPTQGKPRKDNAPAKKSNAKTMANRFHLLNLEDDGDEDEMSPGFSAKKTVGIAA</sequence>
<feature type="region of interest" description="Disordered" evidence="2">
    <location>
        <begin position="353"/>
        <end position="408"/>
    </location>
</feature>
<accession>A0A194V9H4</accession>
<evidence type="ECO:0000256" key="2">
    <source>
        <dbReference type="SAM" id="MobiDB-lite"/>
    </source>
</evidence>
<dbReference type="STRING" id="694573.A0A194V9H4"/>
<dbReference type="Proteomes" id="UP000078576">
    <property type="component" value="Unassembled WGS sequence"/>
</dbReference>
<dbReference type="InterPro" id="IPR039171">
    <property type="entry name" value="Cwc2/Slt11"/>
</dbReference>
<dbReference type="GO" id="GO:0010494">
    <property type="term" value="C:cytoplasmic stress granule"/>
    <property type="evidence" value="ECO:0007669"/>
    <property type="project" value="TreeGrafter"/>
</dbReference>